<dbReference type="PANTHER" id="PTHR23092">
    <property type="entry name" value="POLY(A) RNA POLYMERASE"/>
    <property type="match status" value="1"/>
</dbReference>
<dbReference type="SUPFAM" id="SSF81631">
    <property type="entry name" value="PAP/OAS1 substrate-binding domain"/>
    <property type="match status" value="1"/>
</dbReference>
<dbReference type="PANTHER" id="PTHR23092:SF52">
    <property type="entry name" value="POLY(A) RNA POLYMERASE CID12"/>
    <property type="match status" value="1"/>
</dbReference>
<feature type="region of interest" description="Disordered" evidence="1">
    <location>
        <begin position="411"/>
        <end position="518"/>
    </location>
</feature>
<dbReference type="Gene3D" id="3.30.460.10">
    <property type="entry name" value="Beta Polymerase, domain 2"/>
    <property type="match status" value="1"/>
</dbReference>
<sequence length="518" mass="59656">MTDRLASFAARLCLTAEVMTRRGASIHRQNQVVRSLWPGALCHQVGSFPTRTSLMSRCVYSFSFRSSSPSPARWNRSGLTMGWMSSDVDLLVSIPGMDDERRGVVEAATRMKDAVAKNNISKPWNCMVISGARVPILTYMDENETPPLKFDISFQKDNAVKNTTYLIEKFDERPFMRDIVILLKYWLREKQLNEVYKGGLGSYCVSLTVIGFFNFKRRTLGWQEYEAFIAGPRYNMFVEYLEFWTSWRYREDTMIPDPGVILTKGQSTRKPLGFMLRIIDPTDPENDVGKGSHKIPRVVRAMVKLKQAIQRLGPDMEFPALDRVLSGTPAEKEMFLTQKAHQDRNNRKMQLQMERRLRRAERNAEKAAERRGRIGPAVQKSLEKLREKHEQFITRRPTLAVEVAMEEFLRKNPGSSEQDLPGLRHGPGPGDRGAESATTNAGSPVPMEDTGKSPEQLEREAKHAATIEKKRLKREKMLQKREERKREKKERKVRKRMEAERRKQLAEEEKLANGRESC</sequence>
<feature type="region of interest" description="Disordered" evidence="1">
    <location>
        <begin position="359"/>
        <end position="378"/>
    </location>
</feature>
<dbReference type="GO" id="GO:1990817">
    <property type="term" value="F:poly(A) RNA polymerase activity"/>
    <property type="evidence" value="ECO:0007669"/>
    <property type="project" value="InterPro"/>
</dbReference>
<dbReference type="GO" id="GO:0003729">
    <property type="term" value="F:mRNA binding"/>
    <property type="evidence" value="ECO:0007669"/>
    <property type="project" value="TreeGrafter"/>
</dbReference>
<keyword evidence="4" id="KW-1185">Reference proteome</keyword>
<dbReference type="AlphaFoldDB" id="A0A292Q246"/>
<evidence type="ECO:0000259" key="2">
    <source>
        <dbReference type="Pfam" id="PF22600"/>
    </source>
</evidence>
<name>A0A292Q246_9PEZI</name>
<dbReference type="Pfam" id="PF22600">
    <property type="entry name" value="MTPAP-like_central"/>
    <property type="match status" value="1"/>
</dbReference>
<feature type="compositionally biased region" description="Basic residues" evidence="1">
    <location>
        <begin position="486"/>
        <end position="495"/>
    </location>
</feature>
<dbReference type="InterPro" id="IPR054708">
    <property type="entry name" value="MTPAP-like_central"/>
</dbReference>
<feature type="domain" description="Poly(A) RNA polymerase mitochondrial-like central palm" evidence="2">
    <location>
        <begin position="80"/>
        <end position="165"/>
    </location>
</feature>
<dbReference type="Gene3D" id="1.10.1410.10">
    <property type="match status" value="1"/>
</dbReference>
<feature type="compositionally biased region" description="Basic and acidic residues" evidence="1">
    <location>
        <begin position="496"/>
        <end position="518"/>
    </location>
</feature>
<accession>A0A292Q246</accession>
<dbReference type="InterPro" id="IPR045862">
    <property type="entry name" value="Trf4-like"/>
</dbReference>
<evidence type="ECO:0000313" key="4">
    <source>
        <dbReference type="Proteomes" id="UP001412239"/>
    </source>
</evidence>
<dbReference type="GO" id="GO:0010605">
    <property type="term" value="P:negative regulation of macromolecule metabolic process"/>
    <property type="evidence" value="ECO:0007669"/>
    <property type="project" value="UniProtKB-ARBA"/>
</dbReference>
<feature type="compositionally biased region" description="Basic and acidic residues" evidence="1">
    <location>
        <begin position="449"/>
        <end position="485"/>
    </location>
</feature>
<reference evidence="3" key="1">
    <citation type="submission" date="2015-10" db="EMBL/GenBank/DDBJ databases">
        <authorList>
            <person name="Regsiter A."/>
            <person name="william w."/>
        </authorList>
    </citation>
    <scope>NUCLEOTIDE SEQUENCE</scope>
    <source>
        <strain evidence="3">Montdore</strain>
    </source>
</reference>
<organism evidence="3 4">
    <name type="scientific">Tuber aestivum</name>
    <name type="common">summer truffle</name>
    <dbReference type="NCBI Taxonomy" id="59557"/>
    <lineage>
        <taxon>Eukaryota</taxon>
        <taxon>Fungi</taxon>
        <taxon>Dikarya</taxon>
        <taxon>Ascomycota</taxon>
        <taxon>Pezizomycotina</taxon>
        <taxon>Pezizomycetes</taxon>
        <taxon>Pezizales</taxon>
        <taxon>Tuberaceae</taxon>
        <taxon>Tuber</taxon>
    </lineage>
</organism>
<gene>
    <name evidence="3" type="ORF">GSTUAT00002087001</name>
</gene>
<dbReference type="EMBL" id="LN890966">
    <property type="protein sequence ID" value="CUS13876.1"/>
    <property type="molecule type" value="Genomic_DNA"/>
</dbReference>
<dbReference type="Proteomes" id="UP001412239">
    <property type="component" value="Unassembled WGS sequence"/>
</dbReference>
<evidence type="ECO:0000256" key="1">
    <source>
        <dbReference type="SAM" id="MobiDB-lite"/>
    </source>
</evidence>
<protein>
    <recommendedName>
        <fullName evidence="2">Poly(A) RNA polymerase mitochondrial-like central palm domain-containing protein</fullName>
    </recommendedName>
</protein>
<evidence type="ECO:0000313" key="3">
    <source>
        <dbReference type="EMBL" id="CUS13876.1"/>
    </source>
</evidence>
<proteinExistence type="predicted"/>
<dbReference type="GO" id="GO:0005634">
    <property type="term" value="C:nucleus"/>
    <property type="evidence" value="ECO:0007669"/>
    <property type="project" value="TreeGrafter"/>
</dbReference>
<feature type="compositionally biased region" description="Basic and acidic residues" evidence="1">
    <location>
        <begin position="360"/>
        <end position="372"/>
    </location>
</feature>
<dbReference type="SUPFAM" id="SSF81301">
    <property type="entry name" value="Nucleotidyltransferase"/>
    <property type="match status" value="1"/>
</dbReference>
<dbReference type="InterPro" id="IPR043519">
    <property type="entry name" value="NT_sf"/>
</dbReference>